<feature type="transmembrane region" description="Helical" evidence="2">
    <location>
        <begin position="43"/>
        <end position="60"/>
    </location>
</feature>
<dbReference type="Pfam" id="PF07885">
    <property type="entry name" value="Ion_trans_2"/>
    <property type="match status" value="1"/>
</dbReference>
<dbReference type="GO" id="GO:0005886">
    <property type="term" value="C:plasma membrane"/>
    <property type="evidence" value="ECO:0007669"/>
    <property type="project" value="UniProtKB-SubCell"/>
</dbReference>
<reference evidence="4 5" key="1">
    <citation type="journal article" date="2014" name="BMC Genomics">
        <title>Comparison of environmental and isolate Sulfobacillus genomes reveals diverse carbon, sulfur, nitrogen, and hydrogen metabolisms.</title>
        <authorList>
            <person name="Justice N.B."/>
            <person name="Norman A."/>
            <person name="Brown C.T."/>
            <person name="Singh A."/>
            <person name="Thomas B.C."/>
            <person name="Banfield J.F."/>
        </authorList>
    </citation>
    <scope>NUCLEOTIDE SEQUENCE [LARGE SCALE GENOMIC DNA]</scope>
    <source>
        <strain evidence="4">AMDSBA1</strain>
    </source>
</reference>
<keyword evidence="2" id="KW-1133">Transmembrane helix</keyword>
<keyword evidence="2" id="KW-0472">Membrane</keyword>
<dbReference type="GO" id="GO:0008324">
    <property type="term" value="F:monoatomic cation transmembrane transporter activity"/>
    <property type="evidence" value="ECO:0007669"/>
    <property type="project" value="InterPro"/>
</dbReference>
<dbReference type="PANTHER" id="PTHR43833">
    <property type="entry name" value="POTASSIUM CHANNEL PROTEIN 2-RELATED-RELATED"/>
    <property type="match status" value="1"/>
</dbReference>
<feature type="transmembrane region" description="Helical" evidence="2">
    <location>
        <begin position="16"/>
        <end position="36"/>
    </location>
</feature>
<dbReference type="SUPFAM" id="SSF81324">
    <property type="entry name" value="Voltage-gated potassium channels"/>
    <property type="match status" value="1"/>
</dbReference>
<evidence type="ECO:0000313" key="4">
    <source>
        <dbReference type="EMBL" id="PSR24304.1"/>
    </source>
</evidence>
<dbReference type="EMBL" id="PXYT01000083">
    <property type="protein sequence ID" value="PSR24304.1"/>
    <property type="molecule type" value="Genomic_DNA"/>
</dbReference>
<dbReference type="InterPro" id="IPR013099">
    <property type="entry name" value="K_chnl_dom"/>
</dbReference>
<sequence>MPLFVLGFWHRLSKHQILWLTALIGVILILSAALFAWTQHVSWFLGLYWAVTTVTTVGYGDVTPHNTIGRVIAMGTMLTAIPLAGVAFGGWTAALVSIHLRRMWGLAMSKTHDHLVILGDSPLLNHVLPDLLAQHEHIVVVSPRDPASWPAGVTGLSGDPTQPHTLAQAHLPHARQILVLGDQDGTVLMSAIEAHRLAPSVPLFAVTQSRQAAQTLKDLGLPHSVASQDLLGHMLAKSLETPHAADFFISLLTDAHRVLQEIPAEAAWAGRPLDRLPIPDHATVLAIIRASRILTAVDRETIHPGDRLLCLLEALADGQPATQHPS</sequence>
<dbReference type="Proteomes" id="UP000242699">
    <property type="component" value="Unassembled WGS sequence"/>
</dbReference>
<dbReference type="Gene3D" id="3.30.70.1450">
    <property type="entry name" value="Regulator of K+ conductance, C-terminal domain"/>
    <property type="match status" value="1"/>
</dbReference>
<comment type="caution">
    <text evidence="4">The sequence shown here is derived from an EMBL/GenBank/DDBJ whole genome shotgun (WGS) entry which is preliminary data.</text>
</comment>
<dbReference type="InterPro" id="IPR003148">
    <property type="entry name" value="RCK_N"/>
</dbReference>
<gene>
    <name evidence="4" type="ORF">C7B43_19420</name>
</gene>
<dbReference type="GO" id="GO:0006813">
    <property type="term" value="P:potassium ion transport"/>
    <property type="evidence" value="ECO:0007669"/>
    <property type="project" value="InterPro"/>
</dbReference>
<accession>A0A2T2WPZ9</accession>
<dbReference type="InterPro" id="IPR050721">
    <property type="entry name" value="Trk_Ktr_HKT_K-transport"/>
</dbReference>
<proteinExistence type="predicted"/>
<dbReference type="PANTHER" id="PTHR43833:SF9">
    <property type="entry name" value="POTASSIUM CHANNEL PROTEIN YUGO-RELATED"/>
    <property type="match status" value="1"/>
</dbReference>
<protein>
    <recommendedName>
        <fullName evidence="3">RCK C-terminal domain-containing protein</fullName>
    </recommendedName>
</protein>
<organism evidence="4 5">
    <name type="scientific">Sulfobacillus benefaciens</name>
    <dbReference type="NCBI Taxonomy" id="453960"/>
    <lineage>
        <taxon>Bacteria</taxon>
        <taxon>Bacillati</taxon>
        <taxon>Bacillota</taxon>
        <taxon>Clostridia</taxon>
        <taxon>Eubacteriales</taxon>
        <taxon>Clostridiales Family XVII. Incertae Sedis</taxon>
        <taxon>Sulfobacillus</taxon>
    </lineage>
</organism>
<keyword evidence="2" id="KW-0812">Transmembrane</keyword>
<dbReference type="Gene3D" id="3.40.50.720">
    <property type="entry name" value="NAD(P)-binding Rossmann-like Domain"/>
    <property type="match status" value="1"/>
</dbReference>
<dbReference type="PROSITE" id="PS51202">
    <property type="entry name" value="RCK_C"/>
    <property type="match status" value="1"/>
</dbReference>
<name>A0A2T2WPZ9_9FIRM</name>
<comment type="subcellular location">
    <subcellularLocation>
        <location evidence="1">Cell membrane</location>
        <topology evidence="1">Multi-pass membrane protein</topology>
    </subcellularLocation>
</comment>
<dbReference type="Gene3D" id="1.10.287.70">
    <property type="match status" value="1"/>
</dbReference>
<dbReference type="SUPFAM" id="SSF51735">
    <property type="entry name" value="NAD(P)-binding Rossmann-fold domains"/>
    <property type="match status" value="1"/>
</dbReference>
<evidence type="ECO:0000313" key="5">
    <source>
        <dbReference type="Proteomes" id="UP000242699"/>
    </source>
</evidence>
<evidence type="ECO:0000256" key="2">
    <source>
        <dbReference type="SAM" id="Phobius"/>
    </source>
</evidence>
<dbReference type="InterPro" id="IPR006037">
    <property type="entry name" value="RCK_C"/>
</dbReference>
<feature type="transmembrane region" description="Helical" evidence="2">
    <location>
        <begin position="72"/>
        <end position="100"/>
    </location>
</feature>
<dbReference type="AlphaFoldDB" id="A0A2T2WPZ9"/>
<feature type="domain" description="RCK C-terminal" evidence="3">
    <location>
        <begin position="245"/>
        <end position="326"/>
    </location>
</feature>
<dbReference type="SUPFAM" id="SSF116726">
    <property type="entry name" value="TrkA C-terminal domain-like"/>
    <property type="match status" value="1"/>
</dbReference>
<dbReference type="InterPro" id="IPR036721">
    <property type="entry name" value="RCK_C_sf"/>
</dbReference>
<dbReference type="InterPro" id="IPR036291">
    <property type="entry name" value="NAD(P)-bd_dom_sf"/>
</dbReference>
<evidence type="ECO:0000256" key="1">
    <source>
        <dbReference type="ARBA" id="ARBA00004651"/>
    </source>
</evidence>
<dbReference type="Pfam" id="PF02254">
    <property type="entry name" value="TrkA_N"/>
    <property type="match status" value="1"/>
</dbReference>
<evidence type="ECO:0000259" key="3">
    <source>
        <dbReference type="PROSITE" id="PS51202"/>
    </source>
</evidence>